<sequence>MEKGDRPHDVVKPRDPGISHETEHPDERQEDEKELEADDGRGVADTVRAVTGRELGQPQEEGDDGEDDDQVEGGKGDGGEGVVRPALLPRRTPPPHSGIHPIHHTRTEAIHNFSRLLKCCSFSPSSTRDPHGLCILDGIGSMAG</sequence>
<reference evidence="2" key="1">
    <citation type="journal article" date="2023" name="Front. Plant Sci.">
        <title>Chromosomal-level genome assembly of Melastoma candidum provides insights into trichome evolution.</title>
        <authorList>
            <person name="Zhong Y."/>
            <person name="Wu W."/>
            <person name="Sun C."/>
            <person name="Zou P."/>
            <person name="Liu Y."/>
            <person name="Dai S."/>
            <person name="Zhou R."/>
        </authorList>
    </citation>
    <scope>NUCLEOTIDE SEQUENCE [LARGE SCALE GENOMIC DNA]</scope>
</reference>
<keyword evidence="2" id="KW-1185">Reference proteome</keyword>
<name>A0ACB9P2M9_9MYRT</name>
<accession>A0ACB9P2M9</accession>
<dbReference type="EMBL" id="CM042886">
    <property type="protein sequence ID" value="KAI4342137.1"/>
    <property type="molecule type" value="Genomic_DNA"/>
</dbReference>
<comment type="caution">
    <text evidence="1">The sequence shown here is derived from an EMBL/GenBank/DDBJ whole genome shotgun (WGS) entry which is preliminary data.</text>
</comment>
<proteinExistence type="predicted"/>
<evidence type="ECO:0000313" key="1">
    <source>
        <dbReference type="EMBL" id="KAI4342137.1"/>
    </source>
</evidence>
<protein>
    <submittedName>
        <fullName evidence="1">Uncharacterized protein</fullName>
    </submittedName>
</protein>
<evidence type="ECO:0000313" key="2">
    <source>
        <dbReference type="Proteomes" id="UP001057402"/>
    </source>
</evidence>
<dbReference type="Proteomes" id="UP001057402">
    <property type="component" value="Chromosome 7"/>
</dbReference>
<organism evidence="1 2">
    <name type="scientific">Melastoma candidum</name>
    <dbReference type="NCBI Taxonomy" id="119954"/>
    <lineage>
        <taxon>Eukaryota</taxon>
        <taxon>Viridiplantae</taxon>
        <taxon>Streptophyta</taxon>
        <taxon>Embryophyta</taxon>
        <taxon>Tracheophyta</taxon>
        <taxon>Spermatophyta</taxon>
        <taxon>Magnoliopsida</taxon>
        <taxon>eudicotyledons</taxon>
        <taxon>Gunneridae</taxon>
        <taxon>Pentapetalae</taxon>
        <taxon>rosids</taxon>
        <taxon>malvids</taxon>
        <taxon>Myrtales</taxon>
        <taxon>Melastomataceae</taxon>
        <taxon>Melastomatoideae</taxon>
        <taxon>Melastomateae</taxon>
        <taxon>Melastoma</taxon>
    </lineage>
</organism>
<gene>
    <name evidence="1" type="ORF">MLD38_026794</name>
</gene>